<gene>
    <name evidence="2" type="ORF">PY649_04165</name>
</gene>
<sequence length="132" mass="13537">MKAKVLSIAAISLVLASGSAFAQSSTVTGAAGGAATGAVVGGPVGAAIGGVAGAIVGTAIDPPPRRVVTYVEEQPIPNDSVVVRERVVVGRPLPETVVVRRIPDNPKYAYAVVNHERVIVEPHSRKVIRVLE</sequence>
<name>A0ABT7JP08_9HYPH</name>
<evidence type="ECO:0000256" key="1">
    <source>
        <dbReference type="SAM" id="SignalP"/>
    </source>
</evidence>
<dbReference type="Pfam" id="PF06823">
    <property type="entry name" value="DUF1236"/>
    <property type="match status" value="1"/>
</dbReference>
<keyword evidence="3" id="KW-1185">Reference proteome</keyword>
<proteinExistence type="predicted"/>
<feature type="chain" id="PRO_5047452936" evidence="1">
    <location>
        <begin position="23"/>
        <end position="132"/>
    </location>
</feature>
<reference evidence="2" key="1">
    <citation type="submission" date="2023-06" db="EMBL/GenBank/DDBJ databases">
        <title>Phylogenetic Diversity of Rhizobium strains.</title>
        <authorList>
            <person name="Moura F.T."/>
            <person name="Helene L.C.F."/>
            <person name="Hungria M."/>
        </authorList>
    </citation>
    <scope>NUCLEOTIDE SEQUENCE</scope>
    <source>
        <strain evidence="2">CCGE526</strain>
    </source>
</reference>
<dbReference type="InterPro" id="IPR009642">
    <property type="entry name" value="DUF1236"/>
</dbReference>
<evidence type="ECO:0000313" key="2">
    <source>
        <dbReference type="EMBL" id="MDL2398080.1"/>
    </source>
</evidence>
<evidence type="ECO:0000313" key="3">
    <source>
        <dbReference type="Proteomes" id="UP001172645"/>
    </source>
</evidence>
<organism evidence="2 3">
    <name type="scientific">Rhizobium mayense</name>
    <dbReference type="NCBI Taxonomy" id="1312184"/>
    <lineage>
        <taxon>Bacteria</taxon>
        <taxon>Pseudomonadati</taxon>
        <taxon>Pseudomonadota</taxon>
        <taxon>Alphaproteobacteria</taxon>
        <taxon>Hyphomicrobiales</taxon>
        <taxon>Rhizobiaceae</taxon>
        <taxon>Rhizobium/Agrobacterium group</taxon>
        <taxon>Rhizobium</taxon>
    </lineage>
</organism>
<protein>
    <submittedName>
        <fullName evidence="2">DUF1236 domain-containing protein</fullName>
    </submittedName>
</protein>
<accession>A0ABT7JP08</accession>
<feature type="signal peptide" evidence="1">
    <location>
        <begin position="1"/>
        <end position="22"/>
    </location>
</feature>
<keyword evidence="1" id="KW-0732">Signal</keyword>
<dbReference type="RefSeq" id="WP_285866900.1">
    <property type="nucleotide sequence ID" value="NZ_JARFYM010000002.1"/>
</dbReference>
<comment type="caution">
    <text evidence="2">The sequence shown here is derived from an EMBL/GenBank/DDBJ whole genome shotgun (WGS) entry which is preliminary data.</text>
</comment>
<dbReference type="Proteomes" id="UP001172645">
    <property type="component" value="Unassembled WGS sequence"/>
</dbReference>
<dbReference type="EMBL" id="JARFYM010000002">
    <property type="protein sequence ID" value="MDL2398080.1"/>
    <property type="molecule type" value="Genomic_DNA"/>
</dbReference>